<dbReference type="KEGG" id="mcha:111005353"/>
<reference evidence="9 10" key="1">
    <citation type="submission" date="2025-04" db="UniProtKB">
        <authorList>
            <consortium name="RefSeq"/>
        </authorList>
    </citation>
    <scope>IDENTIFICATION</scope>
    <source>
        <strain evidence="9 10">OHB3-1</strain>
    </source>
</reference>
<feature type="region of interest" description="Disordered" evidence="7">
    <location>
        <begin position="67"/>
        <end position="109"/>
    </location>
</feature>
<keyword evidence="4 9" id="KW-0689">Ribosomal protein</keyword>
<dbReference type="RefSeq" id="XP_022132515.1">
    <property type="nucleotide sequence ID" value="XM_022276823.1"/>
</dbReference>
<evidence type="ECO:0000313" key="9">
    <source>
        <dbReference type="RefSeq" id="XP_022132514.1"/>
    </source>
</evidence>
<accession>A0A6J1BT96</accession>
<dbReference type="Proteomes" id="UP000504603">
    <property type="component" value="Unplaced"/>
</dbReference>
<dbReference type="AlphaFoldDB" id="A0A6J1BT96"/>
<evidence type="ECO:0000256" key="1">
    <source>
        <dbReference type="ARBA" id="ARBA00008563"/>
    </source>
</evidence>
<keyword evidence="2" id="KW-0699">rRNA-binding</keyword>
<dbReference type="PANTHER" id="PTHR21349:SF0">
    <property type="entry name" value="LARGE RIBOSOMAL SUBUNIT PROTEIN BL21M"/>
    <property type="match status" value="1"/>
</dbReference>
<evidence type="ECO:0000256" key="7">
    <source>
        <dbReference type="SAM" id="MobiDB-lite"/>
    </source>
</evidence>
<sequence length="268" mass="30027">MANRRCLQVLTRHASAIISTKPFVHSLKISPSILSQNFRTHASISTYLFTKLDPSLCFHWSHPRNLSSDSRDGNEDDDTEEDEDEEAYDSGEDDDISVSSRGVQKEYSKEEKEAEAAAIGYKVIGPLDQSDGVFKPYEPVFAVVQIGSHQFKVSNGDSIFTERLKFCDVNDKLILNKVLLLGSSSQTIVGRPTISDAVVQAVIEEHALDAKVIIFKKKRRKNYRRTKGHRQELTKLRIIDIQGIDKPENIGKPSKAAVKKQEKVAVAE</sequence>
<dbReference type="NCBIfam" id="TIGR00061">
    <property type="entry name" value="L21"/>
    <property type="match status" value="1"/>
</dbReference>
<evidence type="ECO:0000256" key="5">
    <source>
        <dbReference type="ARBA" id="ARBA00023274"/>
    </source>
</evidence>
<evidence type="ECO:0000256" key="4">
    <source>
        <dbReference type="ARBA" id="ARBA00022980"/>
    </source>
</evidence>
<proteinExistence type="inferred from homology"/>
<protein>
    <recommendedName>
        <fullName evidence="6">Large ribosomal subunit protein bL21m</fullName>
    </recommendedName>
</protein>
<dbReference type="OrthoDB" id="5994at2759"/>
<dbReference type="PROSITE" id="PS01169">
    <property type="entry name" value="RIBOSOMAL_L21"/>
    <property type="match status" value="1"/>
</dbReference>
<comment type="similarity">
    <text evidence="1">Belongs to the bacterial ribosomal protein bL21 family.</text>
</comment>
<evidence type="ECO:0000313" key="10">
    <source>
        <dbReference type="RefSeq" id="XP_022132515.1"/>
    </source>
</evidence>
<dbReference type="RefSeq" id="XP_022132514.1">
    <property type="nucleotide sequence ID" value="XM_022276822.1"/>
</dbReference>
<feature type="compositionally biased region" description="Acidic residues" evidence="7">
    <location>
        <begin position="74"/>
        <end position="96"/>
    </location>
</feature>
<name>A0A6J1BT96_MOMCH</name>
<keyword evidence="8" id="KW-1185">Reference proteome</keyword>
<dbReference type="GO" id="GO:1990904">
    <property type="term" value="C:ribonucleoprotein complex"/>
    <property type="evidence" value="ECO:0007669"/>
    <property type="project" value="UniProtKB-KW"/>
</dbReference>
<dbReference type="GO" id="GO:0006412">
    <property type="term" value="P:translation"/>
    <property type="evidence" value="ECO:0007669"/>
    <property type="project" value="InterPro"/>
</dbReference>
<dbReference type="GO" id="GO:0005840">
    <property type="term" value="C:ribosome"/>
    <property type="evidence" value="ECO:0007669"/>
    <property type="project" value="UniProtKB-KW"/>
</dbReference>
<organism evidence="8 9">
    <name type="scientific">Momordica charantia</name>
    <name type="common">Bitter gourd</name>
    <name type="synonym">Balsam pear</name>
    <dbReference type="NCBI Taxonomy" id="3673"/>
    <lineage>
        <taxon>Eukaryota</taxon>
        <taxon>Viridiplantae</taxon>
        <taxon>Streptophyta</taxon>
        <taxon>Embryophyta</taxon>
        <taxon>Tracheophyta</taxon>
        <taxon>Spermatophyta</taxon>
        <taxon>Magnoliopsida</taxon>
        <taxon>eudicotyledons</taxon>
        <taxon>Gunneridae</taxon>
        <taxon>Pentapetalae</taxon>
        <taxon>rosids</taxon>
        <taxon>fabids</taxon>
        <taxon>Cucurbitales</taxon>
        <taxon>Cucurbitaceae</taxon>
        <taxon>Momordiceae</taxon>
        <taxon>Momordica</taxon>
    </lineage>
</organism>
<dbReference type="InterPro" id="IPR028909">
    <property type="entry name" value="bL21-like"/>
</dbReference>
<keyword evidence="3" id="KW-0694">RNA-binding</keyword>
<dbReference type="InterPro" id="IPR036164">
    <property type="entry name" value="bL21-like_sf"/>
</dbReference>
<evidence type="ECO:0000313" key="8">
    <source>
        <dbReference type="Proteomes" id="UP000504603"/>
    </source>
</evidence>
<dbReference type="SUPFAM" id="SSF141091">
    <property type="entry name" value="L21p-like"/>
    <property type="match status" value="1"/>
</dbReference>
<keyword evidence="5" id="KW-0687">Ribonucleoprotein</keyword>
<dbReference type="PANTHER" id="PTHR21349">
    <property type="entry name" value="50S RIBOSOMAL PROTEIN L21"/>
    <property type="match status" value="1"/>
</dbReference>
<dbReference type="GO" id="GO:0019843">
    <property type="term" value="F:rRNA binding"/>
    <property type="evidence" value="ECO:0007669"/>
    <property type="project" value="UniProtKB-KW"/>
</dbReference>
<dbReference type="InterPro" id="IPR018258">
    <property type="entry name" value="Ribosomal_bL21_CS"/>
</dbReference>
<dbReference type="GO" id="GO:0005737">
    <property type="term" value="C:cytoplasm"/>
    <property type="evidence" value="ECO:0007669"/>
    <property type="project" value="UniProtKB-ARBA"/>
</dbReference>
<dbReference type="Pfam" id="PF00829">
    <property type="entry name" value="Ribosomal_L21p"/>
    <property type="match status" value="1"/>
</dbReference>
<dbReference type="GO" id="GO:0003735">
    <property type="term" value="F:structural constituent of ribosome"/>
    <property type="evidence" value="ECO:0007669"/>
    <property type="project" value="InterPro"/>
</dbReference>
<dbReference type="GeneID" id="111005353"/>
<evidence type="ECO:0000256" key="3">
    <source>
        <dbReference type="ARBA" id="ARBA00022884"/>
    </source>
</evidence>
<gene>
    <name evidence="9 10" type="primary">LOC111005353</name>
</gene>
<dbReference type="InterPro" id="IPR001787">
    <property type="entry name" value="Ribosomal_bL21"/>
</dbReference>
<evidence type="ECO:0000256" key="2">
    <source>
        <dbReference type="ARBA" id="ARBA00022730"/>
    </source>
</evidence>
<evidence type="ECO:0000256" key="6">
    <source>
        <dbReference type="ARBA" id="ARBA00044129"/>
    </source>
</evidence>
<dbReference type="HAMAP" id="MF_01363">
    <property type="entry name" value="Ribosomal_bL21"/>
    <property type="match status" value="1"/>
</dbReference>